<keyword evidence="10" id="KW-1185">Reference proteome</keyword>
<keyword evidence="6 7" id="KW-0472">Membrane</keyword>
<evidence type="ECO:0000313" key="10">
    <source>
        <dbReference type="Proteomes" id="UP000679722"/>
    </source>
</evidence>
<sequence>MFWYKIKYHNGRIGYQLASSESSLVYGLVQQGTWRFSITPWKPQTLDYKSLHTFFTELQSALQSGLQLNQALSHLALSPAKSNLSIICKAVLSQLEQGISFNVALSTLVQTSASPYCQLLNTQGTREDCNKSLSLSIDQLNALLEWSKRLLKTLIYPFSIIQIALLILIANKAMQAKSADNLVVYLLDDGILYLLCSALQLLVIRSLYLGNACYWLERYSQAFRLTKLFSLLHTTHQSGVPLQQAIKSMPEYFQHHHIKKEIFSVYYTLRLGKKYAGSFPDHWFPKESAIALHSAEQDGDIERALTIATLEHEKRWQSTISLLEKFIPALCLLVAGGIVASALVALYAPLMNMP</sequence>
<keyword evidence="3" id="KW-1003">Cell membrane</keyword>
<feature type="transmembrane region" description="Helical" evidence="7">
    <location>
        <begin position="154"/>
        <end position="171"/>
    </location>
</feature>
<dbReference type="PANTHER" id="PTHR30012:SF0">
    <property type="entry name" value="TYPE II SECRETION SYSTEM PROTEIN F-RELATED"/>
    <property type="match status" value="1"/>
</dbReference>
<reference evidence="10" key="1">
    <citation type="submission" date="2023-07" db="EMBL/GenBank/DDBJ databases">
        <title>Marinomonas vulgaris A79, complete genome.</title>
        <authorList>
            <person name="Ying J.-J."/>
        </authorList>
    </citation>
    <scope>NUCLEOTIDE SEQUENCE [LARGE SCALE GENOMIC DNA]</scope>
    <source>
        <strain evidence="10">A79</strain>
    </source>
</reference>
<feature type="domain" description="Type II secretion system protein GspF" evidence="8">
    <location>
        <begin position="231"/>
        <end position="349"/>
    </location>
</feature>
<dbReference type="RefSeq" id="WP_211535939.1">
    <property type="nucleotide sequence ID" value="NZ_JAGSSV010000005.1"/>
</dbReference>
<protein>
    <submittedName>
        <fullName evidence="9">Type II secretion system F family protein</fullName>
    </submittedName>
</protein>
<dbReference type="Gene3D" id="1.20.81.30">
    <property type="entry name" value="Type II secretion system (T2SS), domain F"/>
    <property type="match status" value="2"/>
</dbReference>
<accession>A0ABS5HAA1</accession>
<evidence type="ECO:0000256" key="1">
    <source>
        <dbReference type="ARBA" id="ARBA00004651"/>
    </source>
</evidence>
<keyword evidence="4 7" id="KW-0812">Transmembrane</keyword>
<comment type="caution">
    <text evidence="9">The sequence shown here is derived from an EMBL/GenBank/DDBJ whole genome shotgun (WGS) entry which is preliminary data.</text>
</comment>
<feature type="transmembrane region" description="Helical" evidence="7">
    <location>
        <begin position="326"/>
        <end position="348"/>
    </location>
</feature>
<comment type="subcellular location">
    <subcellularLocation>
        <location evidence="1">Cell membrane</location>
        <topology evidence="1">Multi-pass membrane protein</topology>
    </subcellularLocation>
</comment>
<keyword evidence="5 7" id="KW-1133">Transmembrane helix</keyword>
<organism evidence="9 10">
    <name type="scientific">Marinomonas vulgaris</name>
    <dbReference type="NCBI Taxonomy" id="2823372"/>
    <lineage>
        <taxon>Bacteria</taxon>
        <taxon>Pseudomonadati</taxon>
        <taxon>Pseudomonadota</taxon>
        <taxon>Gammaproteobacteria</taxon>
        <taxon>Oceanospirillales</taxon>
        <taxon>Oceanospirillaceae</taxon>
        <taxon>Marinomonas</taxon>
    </lineage>
</organism>
<evidence type="ECO:0000256" key="7">
    <source>
        <dbReference type="SAM" id="Phobius"/>
    </source>
</evidence>
<gene>
    <name evidence="9" type="ORF">J9B83_06535</name>
</gene>
<dbReference type="PANTHER" id="PTHR30012">
    <property type="entry name" value="GENERAL SECRETION PATHWAY PROTEIN"/>
    <property type="match status" value="1"/>
</dbReference>
<evidence type="ECO:0000256" key="3">
    <source>
        <dbReference type="ARBA" id="ARBA00022475"/>
    </source>
</evidence>
<dbReference type="InterPro" id="IPR003004">
    <property type="entry name" value="GspF/PilC"/>
</dbReference>
<evidence type="ECO:0000313" key="9">
    <source>
        <dbReference type="EMBL" id="MBR7888597.1"/>
    </source>
</evidence>
<dbReference type="EMBL" id="JAGSSV010000005">
    <property type="protein sequence ID" value="MBR7888597.1"/>
    <property type="molecule type" value="Genomic_DNA"/>
</dbReference>
<dbReference type="InterPro" id="IPR042094">
    <property type="entry name" value="T2SS_GspF_sf"/>
</dbReference>
<dbReference type="Proteomes" id="UP000679722">
    <property type="component" value="Unassembled WGS sequence"/>
</dbReference>
<proteinExistence type="inferred from homology"/>
<evidence type="ECO:0000256" key="6">
    <source>
        <dbReference type="ARBA" id="ARBA00023136"/>
    </source>
</evidence>
<dbReference type="Pfam" id="PF00482">
    <property type="entry name" value="T2SSF"/>
    <property type="match status" value="2"/>
</dbReference>
<evidence type="ECO:0000259" key="8">
    <source>
        <dbReference type="Pfam" id="PF00482"/>
    </source>
</evidence>
<evidence type="ECO:0000256" key="2">
    <source>
        <dbReference type="ARBA" id="ARBA00005745"/>
    </source>
</evidence>
<feature type="transmembrane region" description="Helical" evidence="7">
    <location>
        <begin position="191"/>
        <end position="216"/>
    </location>
</feature>
<name>A0ABS5HAA1_9GAMM</name>
<comment type="similarity">
    <text evidence="2">Belongs to the GSP F family.</text>
</comment>
<evidence type="ECO:0000256" key="4">
    <source>
        <dbReference type="ARBA" id="ARBA00022692"/>
    </source>
</evidence>
<evidence type="ECO:0000256" key="5">
    <source>
        <dbReference type="ARBA" id="ARBA00022989"/>
    </source>
</evidence>
<feature type="domain" description="Type II secretion system protein GspF" evidence="8">
    <location>
        <begin position="54"/>
        <end position="170"/>
    </location>
</feature>
<dbReference type="InterPro" id="IPR018076">
    <property type="entry name" value="T2SS_GspF_dom"/>
</dbReference>